<dbReference type="InterPro" id="IPR005064">
    <property type="entry name" value="BUG"/>
</dbReference>
<evidence type="ECO:0000256" key="2">
    <source>
        <dbReference type="SAM" id="MobiDB-lite"/>
    </source>
</evidence>
<dbReference type="PANTHER" id="PTHR42928">
    <property type="entry name" value="TRICARBOXYLATE-BINDING PROTEIN"/>
    <property type="match status" value="1"/>
</dbReference>
<reference evidence="3 4" key="1">
    <citation type="submission" date="2019-06" db="EMBL/GenBank/DDBJ databases">
        <title>New taxonomy in bacterial strain CC-CFT640, isolated from vineyard.</title>
        <authorList>
            <person name="Lin S.-Y."/>
            <person name="Tsai C.-F."/>
            <person name="Young C.-C."/>
        </authorList>
    </citation>
    <scope>NUCLEOTIDE SEQUENCE [LARGE SCALE GENOMIC DNA]</scope>
    <source>
        <strain evidence="3 4">CC-CFT640</strain>
    </source>
</reference>
<protein>
    <submittedName>
        <fullName evidence="3">Tripartite tricarboxylate transporter substrate binding protein</fullName>
    </submittedName>
</protein>
<dbReference type="SUPFAM" id="SSF53850">
    <property type="entry name" value="Periplasmic binding protein-like II"/>
    <property type="match status" value="1"/>
</dbReference>
<keyword evidence="4" id="KW-1185">Reference proteome</keyword>
<evidence type="ECO:0000313" key="3">
    <source>
        <dbReference type="EMBL" id="TXL70766.1"/>
    </source>
</evidence>
<comment type="similarity">
    <text evidence="1">Belongs to the UPF0065 (bug) family.</text>
</comment>
<dbReference type="EMBL" id="VDUZ01000054">
    <property type="protein sequence ID" value="TXL70766.1"/>
    <property type="molecule type" value="Genomic_DNA"/>
</dbReference>
<dbReference type="AlphaFoldDB" id="A0A5C8PAI1"/>
<dbReference type="CDD" id="cd13578">
    <property type="entry name" value="PBP2_Bug27"/>
    <property type="match status" value="1"/>
</dbReference>
<evidence type="ECO:0000256" key="1">
    <source>
        <dbReference type="ARBA" id="ARBA00006987"/>
    </source>
</evidence>
<evidence type="ECO:0000313" key="4">
    <source>
        <dbReference type="Proteomes" id="UP000321638"/>
    </source>
</evidence>
<dbReference type="PIRSF" id="PIRSF017082">
    <property type="entry name" value="YflP"/>
    <property type="match status" value="1"/>
</dbReference>
<sequence length="315" mass="33064">MAGLGAAPRAQSRSGGESFPTRPIRIIVPYGAGSTTDMTMRMIAPRMSQLLGQPLVIDNKSGATGVIGSDAVAKSPPDGYTLVMGTVASHATLVPLVPTLPYDVLRDFTPIGLAATPPGLVVIHPSVPARTLAEFVAYSKTQPDGVDYASSGIGGSGHLATELLRLKTGAKIVHVPYRDVGRGISDLLAGRVKMMIYYAPVLPHVRSGALRGLAVLSEKRVAFAPDLPTAIEQGVPGLVASGWQSLFGPAALPDAIRDQIYGAMKDALLDPAIQPLLAEQGQQAAPMASVEFRSFVKAEIDKWTEVVKAADIRLD</sequence>
<organism evidence="3 4">
    <name type="scientific">Vineibacter terrae</name>
    <dbReference type="NCBI Taxonomy" id="2586908"/>
    <lineage>
        <taxon>Bacteria</taxon>
        <taxon>Pseudomonadati</taxon>
        <taxon>Pseudomonadota</taxon>
        <taxon>Alphaproteobacteria</taxon>
        <taxon>Hyphomicrobiales</taxon>
        <taxon>Vineibacter</taxon>
    </lineage>
</organism>
<dbReference type="OrthoDB" id="7374750at2"/>
<dbReference type="PANTHER" id="PTHR42928:SF5">
    <property type="entry name" value="BLR1237 PROTEIN"/>
    <property type="match status" value="1"/>
</dbReference>
<dbReference type="InterPro" id="IPR042100">
    <property type="entry name" value="Bug_dom1"/>
</dbReference>
<dbReference type="Gene3D" id="3.40.190.10">
    <property type="entry name" value="Periplasmic binding protein-like II"/>
    <property type="match status" value="1"/>
</dbReference>
<accession>A0A5C8PAI1</accession>
<proteinExistence type="inferred from homology"/>
<name>A0A5C8PAI1_9HYPH</name>
<dbReference type="Pfam" id="PF03401">
    <property type="entry name" value="TctC"/>
    <property type="match status" value="1"/>
</dbReference>
<comment type="caution">
    <text evidence="3">The sequence shown here is derived from an EMBL/GenBank/DDBJ whole genome shotgun (WGS) entry which is preliminary data.</text>
</comment>
<dbReference type="Proteomes" id="UP000321638">
    <property type="component" value="Unassembled WGS sequence"/>
</dbReference>
<dbReference type="Gene3D" id="3.40.190.150">
    <property type="entry name" value="Bordetella uptake gene, domain 1"/>
    <property type="match status" value="1"/>
</dbReference>
<feature type="region of interest" description="Disordered" evidence="2">
    <location>
        <begin position="1"/>
        <end position="20"/>
    </location>
</feature>
<gene>
    <name evidence="3" type="ORF">FHP25_33225</name>
</gene>